<keyword evidence="5" id="KW-1185">Reference proteome</keyword>
<proteinExistence type="predicted"/>
<dbReference type="InterPro" id="IPR000160">
    <property type="entry name" value="GGDEF_dom"/>
</dbReference>
<evidence type="ECO:0000313" key="4">
    <source>
        <dbReference type="EMBL" id="MFC5571005.1"/>
    </source>
</evidence>
<protein>
    <recommendedName>
        <fullName evidence="1">diguanylate cyclase</fullName>
        <ecNumber evidence="1">2.7.7.65</ecNumber>
    </recommendedName>
</protein>
<dbReference type="Pfam" id="PF13185">
    <property type="entry name" value="GAF_2"/>
    <property type="match status" value="1"/>
</dbReference>
<dbReference type="PANTHER" id="PTHR45138">
    <property type="entry name" value="REGULATORY COMPONENTS OF SENSORY TRANSDUCTION SYSTEM"/>
    <property type="match status" value="1"/>
</dbReference>
<dbReference type="SMART" id="SM00267">
    <property type="entry name" value="GGDEF"/>
    <property type="match status" value="1"/>
</dbReference>
<dbReference type="InterPro" id="IPR050469">
    <property type="entry name" value="Diguanylate_Cyclase"/>
</dbReference>
<evidence type="ECO:0000256" key="1">
    <source>
        <dbReference type="ARBA" id="ARBA00012528"/>
    </source>
</evidence>
<dbReference type="InterPro" id="IPR029787">
    <property type="entry name" value="Nucleotide_cyclase"/>
</dbReference>
<evidence type="ECO:0000313" key="5">
    <source>
        <dbReference type="Proteomes" id="UP001596036"/>
    </source>
</evidence>
<dbReference type="SMART" id="SM00065">
    <property type="entry name" value="GAF"/>
    <property type="match status" value="1"/>
</dbReference>
<dbReference type="EC" id="2.7.7.65" evidence="1"/>
<feature type="domain" description="GGDEF" evidence="3">
    <location>
        <begin position="229"/>
        <end position="366"/>
    </location>
</feature>
<reference evidence="5" key="1">
    <citation type="journal article" date="2019" name="Int. J. Syst. Evol. Microbiol.">
        <title>The Global Catalogue of Microorganisms (GCM) 10K type strain sequencing project: providing services to taxonomists for standard genome sequencing and annotation.</title>
        <authorList>
            <consortium name="The Broad Institute Genomics Platform"/>
            <consortium name="The Broad Institute Genome Sequencing Center for Infectious Disease"/>
            <person name="Wu L."/>
            <person name="Ma J."/>
        </authorList>
    </citation>
    <scope>NUCLEOTIDE SEQUENCE [LARGE SCALE GENOMIC DNA]</scope>
    <source>
        <strain evidence="5">KACC 11407</strain>
    </source>
</reference>
<comment type="catalytic activity">
    <reaction evidence="2">
        <text>2 GTP = 3',3'-c-di-GMP + 2 diphosphate</text>
        <dbReference type="Rhea" id="RHEA:24898"/>
        <dbReference type="ChEBI" id="CHEBI:33019"/>
        <dbReference type="ChEBI" id="CHEBI:37565"/>
        <dbReference type="ChEBI" id="CHEBI:58805"/>
        <dbReference type="EC" id="2.7.7.65"/>
    </reaction>
</comment>
<dbReference type="PROSITE" id="PS50887">
    <property type="entry name" value="GGDEF"/>
    <property type="match status" value="1"/>
</dbReference>
<dbReference type="PANTHER" id="PTHR45138:SF9">
    <property type="entry name" value="DIGUANYLATE CYCLASE DGCM-RELATED"/>
    <property type="match status" value="1"/>
</dbReference>
<dbReference type="InterPro" id="IPR003018">
    <property type="entry name" value="GAF"/>
</dbReference>
<dbReference type="RefSeq" id="WP_386755560.1">
    <property type="nucleotide sequence ID" value="NZ_JBHSNM010000005.1"/>
</dbReference>
<dbReference type="NCBIfam" id="TIGR00254">
    <property type="entry name" value="GGDEF"/>
    <property type="match status" value="1"/>
</dbReference>
<dbReference type="Gene3D" id="3.30.450.40">
    <property type="match status" value="1"/>
</dbReference>
<dbReference type="Gene3D" id="3.30.70.270">
    <property type="match status" value="1"/>
</dbReference>
<sequence>MASRDPKPGWPAVPAENAGDAPTPAAMLAEILAQVSREALQGEDLDAVLRGIVDCLVQRLPVAIASIILLNDVGTHFEREVYAGELLLVQPELDNDWPVTLGAAGRCVRTGQPLLVTDVEGDPDYVAGNPSVRAEYLVPIRHRARLHGVLNIESTDAGFFTADVCAVFDAVADQIAGAIHLARMADQLEAANRKLRQLSSIDGLTGIANRRRFDEQLQADWARCARERQPLALLLVDADRFKALNDACGHLYGDECLRQLARVCAQLADGEEDLVARYGGEELVLLLPRRDGAAAGLVAEQLRALVEEEAMAHPSSTVAPVVTVSIGVAALVPRPQGSPQQLIAAADAALYAAKAGGRNRVEHPPVAGAEDG</sequence>
<dbReference type="InterPro" id="IPR029016">
    <property type="entry name" value="GAF-like_dom_sf"/>
</dbReference>
<organism evidence="4 5">
    <name type="scientific">Lysobacter yangpyeongensis</name>
    <dbReference type="NCBI Taxonomy" id="346182"/>
    <lineage>
        <taxon>Bacteria</taxon>
        <taxon>Pseudomonadati</taxon>
        <taxon>Pseudomonadota</taxon>
        <taxon>Gammaproteobacteria</taxon>
        <taxon>Lysobacterales</taxon>
        <taxon>Lysobacteraceae</taxon>
        <taxon>Lysobacter</taxon>
    </lineage>
</organism>
<accession>A0ABW0SQE8</accession>
<dbReference type="Pfam" id="PF00990">
    <property type="entry name" value="GGDEF"/>
    <property type="match status" value="1"/>
</dbReference>
<gene>
    <name evidence="4" type="ORF">ACFPN1_13140</name>
</gene>
<dbReference type="SUPFAM" id="SSF55073">
    <property type="entry name" value="Nucleotide cyclase"/>
    <property type="match status" value="1"/>
</dbReference>
<comment type="caution">
    <text evidence="4">The sequence shown here is derived from an EMBL/GenBank/DDBJ whole genome shotgun (WGS) entry which is preliminary data.</text>
</comment>
<dbReference type="Proteomes" id="UP001596036">
    <property type="component" value="Unassembled WGS sequence"/>
</dbReference>
<dbReference type="EMBL" id="JBHSNM010000005">
    <property type="protein sequence ID" value="MFC5571005.1"/>
    <property type="molecule type" value="Genomic_DNA"/>
</dbReference>
<evidence type="ECO:0000256" key="2">
    <source>
        <dbReference type="ARBA" id="ARBA00034247"/>
    </source>
</evidence>
<dbReference type="SUPFAM" id="SSF55781">
    <property type="entry name" value="GAF domain-like"/>
    <property type="match status" value="1"/>
</dbReference>
<name>A0ABW0SQE8_9GAMM</name>
<dbReference type="InterPro" id="IPR043128">
    <property type="entry name" value="Rev_trsase/Diguanyl_cyclase"/>
</dbReference>
<dbReference type="CDD" id="cd01949">
    <property type="entry name" value="GGDEF"/>
    <property type="match status" value="1"/>
</dbReference>
<evidence type="ECO:0000259" key="3">
    <source>
        <dbReference type="PROSITE" id="PS50887"/>
    </source>
</evidence>